<evidence type="ECO:0000313" key="5">
    <source>
        <dbReference type="Proteomes" id="UP001271769"/>
    </source>
</evidence>
<comment type="caution">
    <text evidence="4">The sequence shown here is derived from an EMBL/GenBank/DDBJ whole genome shotgun (WGS) entry which is preliminary data.</text>
</comment>
<dbReference type="InterPro" id="IPR009057">
    <property type="entry name" value="Homeodomain-like_sf"/>
</dbReference>
<dbReference type="PANTHER" id="PTHR30055">
    <property type="entry name" value="HTH-TYPE TRANSCRIPTIONAL REGULATOR RUTR"/>
    <property type="match status" value="1"/>
</dbReference>
<accession>A0ABU5E441</accession>
<sequence length="210" mass="23039">MSKDKEMPRPAREERNAARRQQVLEAAQDCFLRRGFHGASMAEISAAAGMSVGHIYHYFQNKDAIIAAIIEQGVQHIADDFAEIGRGSDIIAGMIEHAGAVVRRQLDGKGPSLSAEIFAEASRNATVRKVLEEADKKVHGIVRDTIAKSGHMPADAATLDARMELIGAIFDGLEMRMIRNPNLPRDAVLAELPRLMRYLLLGRADEDAKV</sequence>
<dbReference type="Gene3D" id="1.10.357.10">
    <property type="entry name" value="Tetracycline Repressor, domain 2"/>
    <property type="match status" value="1"/>
</dbReference>
<dbReference type="Proteomes" id="UP001271769">
    <property type="component" value="Unassembled WGS sequence"/>
</dbReference>
<keyword evidence="1 2" id="KW-0238">DNA-binding</keyword>
<dbReference type="PRINTS" id="PR00455">
    <property type="entry name" value="HTHTETR"/>
</dbReference>
<keyword evidence="5" id="KW-1185">Reference proteome</keyword>
<name>A0ABU5E441_9PROT</name>
<dbReference type="RefSeq" id="WP_320502060.1">
    <property type="nucleotide sequence ID" value="NZ_JAXCLX010000003.1"/>
</dbReference>
<feature type="DNA-binding region" description="H-T-H motif" evidence="2">
    <location>
        <begin position="40"/>
        <end position="59"/>
    </location>
</feature>
<dbReference type="InterPro" id="IPR001647">
    <property type="entry name" value="HTH_TetR"/>
</dbReference>
<dbReference type="PROSITE" id="PS50977">
    <property type="entry name" value="HTH_TETR_2"/>
    <property type="match status" value="1"/>
</dbReference>
<dbReference type="EMBL" id="JAXCLX010000003">
    <property type="protein sequence ID" value="MDY0873586.1"/>
    <property type="molecule type" value="Genomic_DNA"/>
</dbReference>
<gene>
    <name evidence="4" type="ORF">SMD31_16720</name>
</gene>
<proteinExistence type="predicted"/>
<dbReference type="InterPro" id="IPR050109">
    <property type="entry name" value="HTH-type_TetR-like_transc_reg"/>
</dbReference>
<evidence type="ECO:0000256" key="2">
    <source>
        <dbReference type="PROSITE-ProRule" id="PRU00335"/>
    </source>
</evidence>
<protein>
    <submittedName>
        <fullName evidence="4">TetR/AcrR family transcriptional regulator</fullName>
    </submittedName>
</protein>
<dbReference type="Pfam" id="PF00440">
    <property type="entry name" value="TetR_N"/>
    <property type="match status" value="1"/>
</dbReference>
<dbReference type="SUPFAM" id="SSF46689">
    <property type="entry name" value="Homeodomain-like"/>
    <property type="match status" value="1"/>
</dbReference>
<evidence type="ECO:0000259" key="3">
    <source>
        <dbReference type="PROSITE" id="PS50977"/>
    </source>
</evidence>
<feature type="domain" description="HTH tetR-type" evidence="3">
    <location>
        <begin position="17"/>
        <end position="77"/>
    </location>
</feature>
<evidence type="ECO:0000256" key="1">
    <source>
        <dbReference type="ARBA" id="ARBA00023125"/>
    </source>
</evidence>
<organism evidence="4 5">
    <name type="scientific">Dongia rigui</name>
    <dbReference type="NCBI Taxonomy" id="940149"/>
    <lineage>
        <taxon>Bacteria</taxon>
        <taxon>Pseudomonadati</taxon>
        <taxon>Pseudomonadota</taxon>
        <taxon>Alphaproteobacteria</taxon>
        <taxon>Rhodospirillales</taxon>
        <taxon>Dongiaceae</taxon>
        <taxon>Dongia</taxon>
    </lineage>
</organism>
<dbReference type="PANTHER" id="PTHR30055:SF226">
    <property type="entry name" value="HTH-TYPE TRANSCRIPTIONAL REGULATOR PKSA"/>
    <property type="match status" value="1"/>
</dbReference>
<reference evidence="4 5" key="1">
    <citation type="journal article" date="2013" name="Antonie Van Leeuwenhoek">
        <title>Dongia rigui sp. nov., isolated from freshwater of a large wetland in Korea.</title>
        <authorList>
            <person name="Baik K.S."/>
            <person name="Hwang Y.M."/>
            <person name="Choi J.S."/>
            <person name="Kwon J."/>
            <person name="Seong C.N."/>
        </authorList>
    </citation>
    <scope>NUCLEOTIDE SEQUENCE [LARGE SCALE GENOMIC DNA]</scope>
    <source>
        <strain evidence="4 5">04SU4-P</strain>
    </source>
</reference>
<evidence type="ECO:0000313" key="4">
    <source>
        <dbReference type="EMBL" id="MDY0873586.1"/>
    </source>
</evidence>